<dbReference type="Proteomes" id="UP001320420">
    <property type="component" value="Unassembled WGS sequence"/>
</dbReference>
<comment type="subcellular location">
    <subcellularLocation>
        <location evidence="1">Membrane</location>
        <topology evidence="1">Multi-pass membrane protein</topology>
    </subcellularLocation>
</comment>
<dbReference type="Gene3D" id="1.20.1250.20">
    <property type="entry name" value="MFS general substrate transporter like domains"/>
    <property type="match status" value="1"/>
</dbReference>
<name>A0AAN9UXJ3_9PEZI</name>
<dbReference type="InterPro" id="IPR005828">
    <property type="entry name" value="MFS_sugar_transport-like"/>
</dbReference>
<evidence type="ECO:0000313" key="7">
    <source>
        <dbReference type="Proteomes" id="UP001320420"/>
    </source>
</evidence>
<reference evidence="6 7" key="1">
    <citation type="submission" date="2024-02" db="EMBL/GenBank/DDBJ databases">
        <title>De novo assembly and annotation of 12 fungi associated with fruit tree decline syndrome in Ontario, Canada.</title>
        <authorList>
            <person name="Sulman M."/>
            <person name="Ellouze W."/>
            <person name="Ilyukhin E."/>
        </authorList>
    </citation>
    <scope>NUCLEOTIDE SEQUENCE [LARGE SCALE GENOMIC DNA]</scope>
    <source>
        <strain evidence="6 7">M11/M66-122</strain>
    </source>
</reference>
<keyword evidence="4 5" id="KW-0472">Membrane</keyword>
<dbReference type="SUPFAM" id="SSF103473">
    <property type="entry name" value="MFS general substrate transporter"/>
    <property type="match status" value="1"/>
</dbReference>
<comment type="caution">
    <text evidence="6">The sequence shown here is derived from an EMBL/GenBank/DDBJ whole genome shotgun (WGS) entry which is preliminary data.</text>
</comment>
<keyword evidence="2 5" id="KW-0812">Transmembrane</keyword>
<dbReference type="GO" id="GO:0005351">
    <property type="term" value="F:carbohydrate:proton symporter activity"/>
    <property type="evidence" value="ECO:0007669"/>
    <property type="project" value="TreeGrafter"/>
</dbReference>
<dbReference type="Pfam" id="PF00083">
    <property type="entry name" value="Sugar_tr"/>
    <property type="match status" value="1"/>
</dbReference>
<dbReference type="InterPro" id="IPR050360">
    <property type="entry name" value="MFS_Sugar_Transporters"/>
</dbReference>
<dbReference type="GO" id="GO:0016020">
    <property type="term" value="C:membrane"/>
    <property type="evidence" value="ECO:0007669"/>
    <property type="project" value="UniProtKB-SubCell"/>
</dbReference>
<evidence type="ECO:0000256" key="5">
    <source>
        <dbReference type="SAM" id="Phobius"/>
    </source>
</evidence>
<dbReference type="PANTHER" id="PTHR48022:SF64">
    <property type="entry name" value="MAJOR FACILITATOR SUPERFAMILY (MFS) PROFILE DOMAIN-CONTAINING PROTEIN"/>
    <property type="match status" value="1"/>
</dbReference>
<keyword evidence="3 5" id="KW-1133">Transmembrane helix</keyword>
<accession>A0AAN9UXJ3</accession>
<dbReference type="InterPro" id="IPR036259">
    <property type="entry name" value="MFS_trans_sf"/>
</dbReference>
<keyword evidence="7" id="KW-1185">Reference proteome</keyword>
<evidence type="ECO:0000256" key="3">
    <source>
        <dbReference type="ARBA" id="ARBA00022989"/>
    </source>
</evidence>
<protein>
    <recommendedName>
        <fullName evidence="8">Hexose transporter</fullName>
    </recommendedName>
</protein>
<feature type="transmembrane region" description="Helical" evidence="5">
    <location>
        <begin position="94"/>
        <end position="112"/>
    </location>
</feature>
<feature type="transmembrane region" description="Helical" evidence="5">
    <location>
        <begin position="222"/>
        <end position="241"/>
    </location>
</feature>
<proteinExistence type="predicted"/>
<evidence type="ECO:0000256" key="2">
    <source>
        <dbReference type="ARBA" id="ARBA00022692"/>
    </source>
</evidence>
<gene>
    <name evidence="6" type="ORF">SLS62_000407</name>
</gene>
<feature type="transmembrane region" description="Helical" evidence="5">
    <location>
        <begin position="119"/>
        <end position="137"/>
    </location>
</feature>
<evidence type="ECO:0008006" key="8">
    <source>
        <dbReference type="Google" id="ProtNLM"/>
    </source>
</evidence>
<evidence type="ECO:0000256" key="1">
    <source>
        <dbReference type="ARBA" id="ARBA00004141"/>
    </source>
</evidence>
<dbReference type="PANTHER" id="PTHR48022">
    <property type="entry name" value="PLASTIDIC GLUCOSE TRANSPORTER 4"/>
    <property type="match status" value="1"/>
</dbReference>
<dbReference type="EMBL" id="JAKJXP020000002">
    <property type="protein sequence ID" value="KAK7757395.1"/>
    <property type="molecule type" value="Genomic_DNA"/>
</dbReference>
<feature type="transmembrane region" description="Helical" evidence="5">
    <location>
        <begin position="52"/>
        <end position="74"/>
    </location>
</feature>
<feature type="transmembrane region" description="Helical" evidence="5">
    <location>
        <begin position="157"/>
        <end position="178"/>
    </location>
</feature>
<feature type="transmembrane region" description="Helical" evidence="5">
    <location>
        <begin position="190"/>
        <end position="210"/>
    </location>
</feature>
<sequence>MILPFVSNGDLSDPVAVTVYKEILDTIEWEKKEGRTLSPREIVRTPGARKRLLVGASAGPFSCVAGNIIASYYLNIELESAGIADSNQQLKANVVLNVWCLACALTGTHLAARWGRKPTALVSQTLLIACLFVIGGLTKVYTDDPAAASRGLSYGTVAVMFLFQGFYSVAWTPLLYLYPPEVMNYSIRANGVALSSFMLNALACVLVYVMPIGLTNIGWRMYMVNGAWDVVILGLIAYYWVETKGRTLEEIDALFEGEKHSSVPDVERVRQGIETVDVGAIERQLETDVAGLKV</sequence>
<organism evidence="6 7">
    <name type="scientific">Diatrype stigma</name>
    <dbReference type="NCBI Taxonomy" id="117547"/>
    <lineage>
        <taxon>Eukaryota</taxon>
        <taxon>Fungi</taxon>
        <taxon>Dikarya</taxon>
        <taxon>Ascomycota</taxon>
        <taxon>Pezizomycotina</taxon>
        <taxon>Sordariomycetes</taxon>
        <taxon>Xylariomycetidae</taxon>
        <taxon>Xylariales</taxon>
        <taxon>Diatrypaceae</taxon>
        <taxon>Diatrype</taxon>
    </lineage>
</organism>
<evidence type="ECO:0000256" key="4">
    <source>
        <dbReference type="ARBA" id="ARBA00023136"/>
    </source>
</evidence>
<evidence type="ECO:0000313" key="6">
    <source>
        <dbReference type="EMBL" id="KAK7757395.1"/>
    </source>
</evidence>
<dbReference type="AlphaFoldDB" id="A0AAN9UXJ3"/>